<evidence type="ECO:0000313" key="3">
    <source>
        <dbReference type="Proteomes" id="UP000030747"/>
    </source>
</evidence>
<protein>
    <submittedName>
        <fullName evidence="2">Uncharacterized protein</fullName>
    </submittedName>
</protein>
<dbReference type="RefSeq" id="XP_013232257.1">
    <property type="nucleotide sequence ID" value="XM_013376803.1"/>
</dbReference>
<dbReference type="GeneID" id="25250637"/>
<evidence type="ECO:0000313" key="2">
    <source>
        <dbReference type="EMBL" id="CDJ41507.1"/>
    </source>
</evidence>
<name>U6KTS8_EIMTE</name>
<proteinExistence type="predicted"/>
<dbReference type="VEuPathDB" id="ToxoDB:ETH_00007175"/>
<keyword evidence="1" id="KW-0175">Coiled coil</keyword>
<dbReference type="EMBL" id="HG675628">
    <property type="protein sequence ID" value="CDJ41507.1"/>
    <property type="molecule type" value="Genomic_DNA"/>
</dbReference>
<reference evidence="2" key="1">
    <citation type="submission" date="2013-10" db="EMBL/GenBank/DDBJ databases">
        <title>Genomic analysis of the causative agents of coccidiosis in chickens.</title>
        <authorList>
            <person name="Reid A.J."/>
            <person name="Blake D."/>
            <person name="Billington K."/>
            <person name="Browne H."/>
            <person name="Dunn M."/>
            <person name="Hung S."/>
            <person name="Kawahara F."/>
            <person name="Miranda-Saavedra D."/>
            <person name="Mourier T."/>
            <person name="Nagra H."/>
            <person name="Otto T.D."/>
            <person name="Rawlings N."/>
            <person name="Sanchez A."/>
            <person name="Sanders M."/>
            <person name="Subramaniam C."/>
            <person name="Tay Y."/>
            <person name="Dear P."/>
            <person name="Doerig C."/>
            <person name="Gruber A."/>
            <person name="Parkinson J."/>
            <person name="Shirley M."/>
            <person name="Wan K.L."/>
            <person name="Berriman M."/>
            <person name="Tomley F."/>
            <person name="Pain A."/>
        </authorList>
    </citation>
    <scope>NUCLEOTIDE SEQUENCE [LARGE SCALE GENOMIC DNA]</scope>
    <source>
        <strain evidence="2">Houghton</strain>
    </source>
</reference>
<sequence length="214" mass="24098">MRNFGASDVVHNEANPAVSTKDLLDGVAAQYVRIKMQRPHPRLGKYEEKFRYAIKEINIFAGKLEPAVGDCREAASSDDARDKYFIYYVSGFDEDFARKTATLGVDVIAKRKSLEELSGKLEELFTEMDDCREEKIQQRQRINALRATAGRLMASFQLVAGRAKAYSIMQLMPGGQCHHKGSFSSSRHSLCRNFCRRLSRTPSNGLLLGEVEDP</sequence>
<evidence type="ECO:0000256" key="1">
    <source>
        <dbReference type="SAM" id="Coils"/>
    </source>
</evidence>
<accession>U6KTS8</accession>
<dbReference type="VEuPathDB" id="ToxoDB:ETH2_0906500"/>
<dbReference type="Proteomes" id="UP000030747">
    <property type="component" value="Unassembled WGS sequence"/>
</dbReference>
<dbReference type="OrthoDB" id="347648at2759"/>
<organism evidence="2 3">
    <name type="scientific">Eimeria tenella</name>
    <name type="common">Coccidian parasite</name>
    <dbReference type="NCBI Taxonomy" id="5802"/>
    <lineage>
        <taxon>Eukaryota</taxon>
        <taxon>Sar</taxon>
        <taxon>Alveolata</taxon>
        <taxon>Apicomplexa</taxon>
        <taxon>Conoidasida</taxon>
        <taxon>Coccidia</taxon>
        <taxon>Eucoccidiorida</taxon>
        <taxon>Eimeriorina</taxon>
        <taxon>Eimeriidae</taxon>
        <taxon>Eimeria</taxon>
    </lineage>
</organism>
<dbReference type="AlphaFoldDB" id="U6KTS8"/>
<reference evidence="2" key="2">
    <citation type="submission" date="2013-10" db="EMBL/GenBank/DDBJ databases">
        <authorList>
            <person name="Aslett M."/>
        </authorList>
    </citation>
    <scope>NUCLEOTIDE SEQUENCE [LARGE SCALE GENOMIC DNA]</scope>
    <source>
        <strain evidence="2">Houghton</strain>
    </source>
</reference>
<keyword evidence="3" id="KW-1185">Reference proteome</keyword>
<gene>
    <name evidence="2" type="ORF">ETH_00007175</name>
</gene>
<feature type="coiled-coil region" evidence="1">
    <location>
        <begin position="114"/>
        <end position="148"/>
    </location>
</feature>